<dbReference type="InterPro" id="IPR050644">
    <property type="entry name" value="PG_Glycine_Bridge_Synth"/>
</dbReference>
<sequence>MQKTAVCTTREAWDRAADMYQAGLFQSYDWGILMEELPGTSFHPVRLTTDGGQVIYLPLFEQKGVLSGNMIGYGGVISDRPISFAWLQSEIKAIFGRNISRMLLPYGQTSFTEESGEAWTEKATQILTLPDTFDELWTGISGKARTAVRYAEKENTVTRLIGRKELGAFYELYKEHTAAIGAAYVLSEGFFQKLLDLFSDRMFWIGAYQEETLISSSIFLYDRSHFYYWQNVNSPAGKKAQASYLLMRDALQFAICRKLQWADFGYSHSKEIARPKRYWGAEEKQCRLFAKTE</sequence>
<accession>A0A9P1JJV8</accession>
<dbReference type="EMBL" id="FN597644">
    <property type="protein sequence ID" value="CBI44372.1"/>
    <property type="molecule type" value="Genomic_DNA"/>
</dbReference>
<feature type="domain" description="BioF2-like acetyltransferase" evidence="1">
    <location>
        <begin position="145"/>
        <end position="267"/>
    </location>
</feature>
<dbReference type="SUPFAM" id="SSF55729">
    <property type="entry name" value="Acyl-CoA N-acyltransferases (Nat)"/>
    <property type="match status" value="1"/>
</dbReference>
<dbReference type="InterPro" id="IPR038740">
    <property type="entry name" value="BioF2-like_GNAT_dom"/>
</dbReference>
<protein>
    <recommendedName>
        <fullName evidence="1">BioF2-like acetyltransferase domain-containing protein</fullName>
    </recommendedName>
</protein>
<gene>
    <name evidence="2" type="primary">RBAM_031200</name>
    <name evidence="2" type="ordered locus">BAMF_3246</name>
</gene>
<dbReference type="RefSeq" id="WP_013353654.1">
    <property type="nucleotide sequence ID" value="NC_014551.1"/>
</dbReference>
<proteinExistence type="predicted"/>
<dbReference type="Gene3D" id="3.40.630.30">
    <property type="match status" value="1"/>
</dbReference>
<dbReference type="Pfam" id="PF13480">
    <property type="entry name" value="Acetyltransf_6"/>
    <property type="match status" value="1"/>
</dbReference>
<evidence type="ECO:0000313" key="2">
    <source>
        <dbReference type="EMBL" id="CBI44372.1"/>
    </source>
</evidence>
<dbReference type="AlphaFoldDB" id="A0A9P1JJV8"/>
<dbReference type="KEGG" id="bao:BAMF_3246"/>
<dbReference type="Proteomes" id="UP000006562">
    <property type="component" value="Chromosome"/>
</dbReference>
<reference evidence="2 3" key="1">
    <citation type="journal article" date="2011" name="Int. J. Syst. Evol. Microbiol.">
        <title>Relationship of Bacillus amyloliquefaciens clades associated with strains DSM 7T and FZB42T: a proposal for Bacillus amyloliquefaciens subsp. amyloliquefaciens subsp. nov. and Bacillus amyloliquefaciens subsp. plantarum subsp. nov. based on complete genome sequence comparisons.</title>
        <authorList>
            <person name="Borriss R."/>
            <person name="Chen X.H."/>
            <person name="Rueckert C."/>
            <person name="Blom J."/>
            <person name="Becker A."/>
            <person name="Baumgarth B."/>
            <person name="Fan B."/>
            <person name="Pukall R."/>
            <person name="Schumann P."/>
            <person name="Sproer C."/>
            <person name="Junge H."/>
            <person name="Vater J."/>
            <person name="Puhler A."/>
            <person name="Klenk H.P."/>
        </authorList>
    </citation>
    <scope>NUCLEOTIDE SEQUENCE [LARGE SCALE GENOMIC DNA]</scope>
    <source>
        <strain evidence="3">DSM 7</strain>
    </source>
</reference>
<dbReference type="InterPro" id="IPR016181">
    <property type="entry name" value="Acyl_CoA_acyltransferase"/>
</dbReference>
<name>A0A9P1JJV8_BACAS</name>
<evidence type="ECO:0000259" key="1">
    <source>
        <dbReference type="Pfam" id="PF13480"/>
    </source>
</evidence>
<reference evidence="3" key="2">
    <citation type="journal article" date="2011" name="J. Biotechnol.">
        <title>Genome sequence of B. amyloliquefaciens type strain DSM7(T) reveals differences to plant-associated B. amyloliquefaciens FZB42.</title>
        <authorList>
            <person name="Ruckert C."/>
            <person name="Blom J."/>
            <person name="Chen X."/>
            <person name="Reva O."/>
            <person name="Borriss R."/>
        </authorList>
    </citation>
    <scope>NUCLEOTIDE SEQUENCE [LARGE SCALE GENOMIC DNA]</scope>
    <source>
        <strain evidence="3">DSM 7</strain>
    </source>
</reference>
<dbReference type="PANTHER" id="PTHR36174">
    <property type="entry name" value="LIPID II:GLYCINE GLYCYLTRANSFERASE"/>
    <property type="match status" value="1"/>
</dbReference>
<evidence type="ECO:0000313" key="3">
    <source>
        <dbReference type="Proteomes" id="UP000006562"/>
    </source>
</evidence>
<keyword evidence="3" id="KW-1185">Reference proteome</keyword>
<organism evidence="2 3">
    <name type="scientific">Bacillus amyloliquefaciens (strain ATCC 23350 / DSM 7 / BCRC 11601 / CCUG 28519 / NBRC 15535 / NRRL B-14393 / F)</name>
    <dbReference type="NCBI Taxonomy" id="692420"/>
    <lineage>
        <taxon>Bacteria</taxon>
        <taxon>Bacillati</taxon>
        <taxon>Bacillota</taxon>
        <taxon>Bacilli</taxon>
        <taxon>Bacillales</taxon>
        <taxon>Bacillaceae</taxon>
        <taxon>Bacillus</taxon>
        <taxon>Bacillus amyloliquefaciens group</taxon>
    </lineage>
</organism>
<dbReference type="PANTHER" id="PTHR36174:SF1">
    <property type="entry name" value="LIPID II:GLYCINE GLYCYLTRANSFERASE"/>
    <property type="match status" value="1"/>
</dbReference>